<proteinExistence type="predicted"/>
<keyword evidence="1" id="KW-0472">Membrane</keyword>
<evidence type="ECO:0000313" key="3">
    <source>
        <dbReference type="Proteomes" id="UP001303046"/>
    </source>
</evidence>
<organism evidence="2 3">
    <name type="scientific">Necator americanus</name>
    <name type="common">Human hookworm</name>
    <dbReference type="NCBI Taxonomy" id="51031"/>
    <lineage>
        <taxon>Eukaryota</taxon>
        <taxon>Metazoa</taxon>
        <taxon>Ecdysozoa</taxon>
        <taxon>Nematoda</taxon>
        <taxon>Chromadorea</taxon>
        <taxon>Rhabditida</taxon>
        <taxon>Rhabditina</taxon>
        <taxon>Rhabditomorpha</taxon>
        <taxon>Strongyloidea</taxon>
        <taxon>Ancylostomatidae</taxon>
        <taxon>Bunostominae</taxon>
        <taxon>Necator</taxon>
    </lineage>
</organism>
<evidence type="ECO:0000256" key="1">
    <source>
        <dbReference type="SAM" id="Phobius"/>
    </source>
</evidence>
<keyword evidence="3" id="KW-1185">Reference proteome</keyword>
<accession>A0ABR1D7T2</accession>
<name>A0ABR1D7T2_NECAM</name>
<feature type="transmembrane region" description="Helical" evidence="1">
    <location>
        <begin position="22"/>
        <end position="41"/>
    </location>
</feature>
<comment type="caution">
    <text evidence="2">The sequence shown here is derived from an EMBL/GenBank/DDBJ whole genome shotgun (WGS) entry which is preliminary data.</text>
</comment>
<gene>
    <name evidence="2" type="primary">Necator_chrIV.g13361</name>
    <name evidence="2" type="ORF">RB195_000070</name>
</gene>
<sequence>MSTFINCTSHQFFCNLTRDQQICRLGWLLLFLWLVTIMWMTKDLWCCNSASEYSSEECILKKEDSKHTEFGSIC</sequence>
<keyword evidence="1" id="KW-1133">Transmembrane helix</keyword>
<dbReference type="Proteomes" id="UP001303046">
    <property type="component" value="Unassembled WGS sequence"/>
</dbReference>
<protein>
    <submittedName>
        <fullName evidence="2">Uncharacterized protein</fullName>
    </submittedName>
</protein>
<reference evidence="2 3" key="1">
    <citation type="submission" date="2023-08" db="EMBL/GenBank/DDBJ databases">
        <title>A Necator americanus chromosomal reference genome.</title>
        <authorList>
            <person name="Ilik V."/>
            <person name="Petrzelkova K.J."/>
            <person name="Pardy F."/>
            <person name="Fuh T."/>
            <person name="Niatou-Singa F.S."/>
            <person name="Gouil Q."/>
            <person name="Baker L."/>
            <person name="Ritchie M.E."/>
            <person name="Jex A.R."/>
            <person name="Gazzola D."/>
            <person name="Li H."/>
            <person name="Toshio Fujiwara R."/>
            <person name="Zhan B."/>
            <person name="Aroian R.V."/>
            <person name="Pafco B."/>
            <person name="Schwarz E.M."/>
        </authorList>
    </citation>
    <scope>NUCLEOTIDE SEQUENCE [LARGE SCALE GENOMIC DNA]</scope>
    <source>
        <strain evidence="2 3">Aroian</strain>
        <tissue evidence="2">Whole animal</tissue>
    </source>
</reference>
<evidence type="ECO:0000313" key="2">
    <source>
        <dbReference type="EMBL" id="KAK6746570.1"/>
    </source>
</evidence>
<keyword evidence="1" id="KW-0812">Transmembrane</keyword>
<dbReference type="EMBL" id="JAVFWL010000004">
    <property type="protein sequence ID" value="KAK6746570.1"/>
    <property type="molecule type" value="Genomic_DNA"/>
</dbReference>